<evidence type="ECO:0000256" key="2">
    <source>
        <dbReference type="ARBA" id="ARBA00022946"/>
    </source>
</evidence>
<evidence type="ECO:0000256" key="1">
    <source>
        <dbReference type="ARBA" id="ARBA00007692"/>
    </source>
</evidence>
<evidence type="ECO:0000313" key="4">
    <source>
        <dbReference type="Proteomes" id="UP001054837"/>
    </source>
</evidence>
<dbReference type="Gene3D" id="1.25.70.10">
    <property type="entry name" value="Transcription termination factor 3, mitochondrial"/>
    <property type="match status" value="1"/>
</dbReference>
<dbReference type="InterPro" id="IPR003690">
    <property type="entry name" value="MTERF"/>
</dbReference>
<dbReference type="GO" id="GO:0003676">
    <property type="term" value="F:nucleic acid binding"/>
    <property type="evidence" value="ECO:0007669"/>
    <property type="project" value="InterPro"/>
</dbReference>
<sequence length="266" mass="31071">MECLRTFIFRIPPKCRLSVTNVIRFSHSSVKPQSSNTSKYMPPMILASEKKITVFTNLLLNYGFSKGQVNHILNSPAGILNLNEKDLTANLLNWYSFETSNKLYTALTANAELLTLDPKFVNSRFTELMTLFTKTDINKLLNTCPKVFLDDFDVIRKKVEYIVNNMQVEQKSIVKSYALQFDLNHIKCRHNFMIRTGHYKRVKKNIKSKNAPLDKIFSRNIETFMKLTKLTEEEYLVFFDIFVEEIKDQLSEERALLNEINENDEE</sequence>
<keyword evidence="4" id="KW-1185">Reference proteome</keyword>
<dbReference type="AlphaFoldDB" id="A0AAV4SGS5"/>
<dbReference type="Proteomes" id="UP001054837">
    <property type="component" value="Unassembled WGS sequence"/>
</dbReference>
<gene>
    <name evidence="3" type="primary">AVEN_87021_1</name>
    <name evidence="3" type="ORF">CDAR_436071</name>
</gene>
<dbReference type="Pfam" id="PF02536">
    <property type="entry name" value="mTERF"/>
    <property type="match status" value="1"/>
</dbReference>
<accession>A0AAV4SGS5</accession>
<proteinExistence type="inferred from homology"/>
<name>A0AAV4SGS5_9ARAC</name>
<comment type="caution">
    <text evidence="3">The sequence shown here is derived from an EMBL/GenBank/DDBJ whole genome shotgun (WGS) entry which is preliminary data.</text>
</comment>
<evidence type="ECO:0000313" key="3">
    <source>
        <dbReference type="EMBL" id="GIY32752.1"/>
    </source>
</evidence>
<comment type="similarity">
    <text evidence="1">Belongs to the mTERF family.</text>
</comment>
<keyword evidence="2" id="KW-0809">Transit peptide</keyword>
<reference evidence="3 4" key="1">
    <citation type="submission" date="2021-06" db="EMBL/GenBank/DDBJ databases">
        <title>Caerostris darwini draft genome.</title>
        <authorList>
            <person name="Kono N."/>
            <person name="Arakawa K."/>
        </authorList>
    </citation>
    <scope>NUCLEOTIDE SEQUENCE [LARGE SCALE GENOMIC DNA]</scope>
</reference>
<dbReference type="InterPro" id="IPR038538">
    <property type="entry name" value="MTERF_sf"/>
</dbReference>
<organism evidence="3 4">
    <name type="scientific">Caerostris darwini</name>
    <dbReference type="NCBI Taxonomy" id="1538125"/>
    <lineage>
        <taxon>Eukaryota</taxon>
        <taxon>Metazoa</taxon>
        <taxon>Ecdysozoa</taxon>
        <taxon>Arthropoda</taxon>
        <taxon>Chelicerata</taxon>
        <taxon>Arachnida</taxon>
        <taxon>Araneae</taxon>
        <taxon>Araneomorphae</taxon>
        <taxon>Entelegynae</taxon>
        <taxon>Araneoidea</taxon>
        <taxon>Araneidae</taxon>
        <taxon>Caerostris</taxon>
    </lineage>
</organism>
<dbReference type="EMBL" id="BPLQ01007847">
    <property type="protein sequence ID" value="GIY32752.1"/>
    <property type="molecule type" value="Genomic_DNA"/>
</dbReference>
<protein>
    <submittedName>
        <fullName evidence="3">Uncharacterized protein</fullName>
    </submittedName>
</protein>